<dbReference type="Proteomes" id="UP000321685">
    <property type="component" value="Unassembled WGS sequence"/>
</dbReference>
<dbReference type="Gene3D" id="1.20.120.910">
    <property type="entry name" value="DksA, coiled-coil domain"/>
    <property type="match status" value="1"/>
</dbReference>
<feature type="compositionally biased region" description="Basic and acidic residues" evidence="5">
    <location>
        <begin position="13"/>
        <end position="41"/>
    </location>
</feature>
<dbReference type="GO" id="GO:0008270">
    <property type="term" value="F:zinc ion binding"/>
    <property type="evidence" value="ECO:0007669"/>
    <property type="project" value="UniProtKB-KW"/>
</dbReference>
<organism evidence="7 8">
    <name type="scientific">Pseudonocardia sulfidoxydans NBRC 16205</name>
    <dbReference type="NCBI Taxonomy" id="1223511"/>
    <lineage>
        <taxon>Bacteria</taxon>
        <taxon>Bacillati</taxon>
        <taxon>Actinomycetota</taxon>
        <taxon>Actinomycetes</taxon>
        <taxon>Pseudonocardiales</taxon>
        <taxon>Pseudonocardiaceae</taxon>
        <taxon>Pseudonocardia</taxon>
    </lineage>
</organism>
<dbReference type="SUPFAM" id="SSF57716">
    <property type="entry name" value="Glucocorticoid receptor-like (DNA-binding domain)"/>
    <property type="match status" value="1"/>
</dbReference>
<evidence type="ECO:0000259" key="6">
    <source>
        <dbReference type="Pfam" id="PF01258"/>
    </source>
</evidence>
<comment type="caution">
    <text evidence="7">The sequence shown here is derived from an EMBL/GenBank/DDBJ whole genome shotgun (WGS) entry which is preliminary data.</text>
</comment>
<dbReference type="RefSeq" id="WP_147106486.1">
    <property type="nucleotide sequence ID" value="NZ_BJVJ01000019.1"/>
</dbReference>
<dbReference type="OrthoDB" id="1121111at2"/>
<dbReference type="EMBL" id="BJVJ01000019">
    <property type="protein sequence ID" value="GEL23421.1"/>
    <property type="molecule type" value="Genomic_DNA"/>
</dbReference>
<evidence type="ECO:0000256" key="4">
    <source>
        <dbReference type="PROSITE-ProRule" id="PRU00510"/>
    </source>
</evidence>
<evidence type="ECO:0000256" key="5">
    <source>
        <dbReference type="SAM" id="MobiDB-lite"/>
    </source>
</evidence>
<feature type="domain" description="Zinc finger DksA/TraR C4-type" evidence="6">
    <location>
        <begin position="79"/>
        <end position="107"/>
    </location>
</feature>
<feature type="region of interest" description="Disordered" evidence="5">
    <location>
        <begin position="1"/>
        <end position="47"/>
    </location>
</feature>
<accession>A0A511DF63</accession>
<evidence type="ECO:0000256" key="2">
    <source>
        <dbReference type="ARBA" id="ARBA00022771"/>
    </source>
</evidence>
<keyword evidence="3" id="KW-0862">Zinc</keyword>
<evidence type="ECO:0000256" key="1">
    <source>
        <dbReference type="ARBA" id="ARBA00022723"/>
    </source>
</evidence>
<evidence type="ECO:0000313" key="7">
    <source>
        <dbReference type="EMBL" id="GEL23421.1"/>
    </source>
</evidence>
<keyword evidence="2" id="KW-0863">Zinc-finger</keyword>
<dbReference type="Pfam" id="PF01258">
    <property type="entry name" value="zf-dskA_traR"/>
    <property type="match status" value="1"/>
</dbReference>
<keyword evidence="1" id="KW-0479">Metal-binding</keyword>
<sequence>MDDTRARTALTAELERIDAEAATHRERGPLRPGESDRRAVDDADQAARATETMEADLIESTLREQRERVEAALGRLDSGDYGRCAVCGREIDDERLQARPETDRCRDHAEG</sequence>
<keyword evidence="8" id="KW-1185">Reference proteome</keyword>
<evidence type="ECO:0000256" key="3">
    <source>
        <dbReference type="ARBA" id="ARBA00022833"/>
    </source>
</evidence>
<proteinExistence type="predicted"/>
<dbReference type="InterPro" id="IPR000962">
    <property type="entry name" value="Znf_DskA_TraR"/>
</dbReference>
<dbReference type="AlphaFoldDB" id="A0A511DF63"/>
<comment type="caution">
    <text evidence="4">Lacks conserved residue(s) required for the propagation of feature annotation.</text>
</comment>
<name>A0A511DF63_9PSEU</name>
<evidence type="ECO:0000313" key="8">
    <source>
        <dbReference type="Proteomes" id="UP000321685"/>
    </source>
</evidence>
<dbReference type="PANTHER" id="PTHR33823:SF2">
    <property type="entry name" value="RNA POLYMERASE-BINDING TRANSCRIPTION FACTOR DKSA"/>
    <property type="match status" value="1"/>
</dbReference>
<protein>
    <recommendedName>
        <fullName evidence="6">Zinc finger DksA/TraR C4-type domain-containing protein</fullName>
    </recommendedName>
</protein>
<gene>
    <name evidence="7" type="ORF">PSU4_23750</name>
</gene>
<reference evidence="7 8" key="1">
    <citation type="submission" date="2019-07" db="EMBL/GenBank/DDBJ databases">
        <title>Whole genome shotgun sequence of Pseudonocardia sulfidoxydans NBRC 16205.</title>
        <authorList>
            <person name="Hosoyama A."/>
            <person name="Uohara A."/>
            <person name="Ohji S."/>
            <person name="Ichikawa N."/>
        </authorList>
    </citation>
    <scope>NUCLEOTIDE SEQUENCE [LARGE SCALE GENOMIC DNA]</scope>
    <source>
        <strain evidence="7 8">NBRC 16205</strain>
    </source>
</reference>
<dbReference type="PANTHER" id="PTHR33823">
    <property type="entry name" value="RNA POLYMERASE-BINDING TRANSCRIPTION FACTOR DKSA-RELATED"/>
    <property type="match status" value="1"/>
</dbReference>
<dbReference type="PROSITE" id="PS51128">
    <property type="entry name" value="ZF_DKSA_2"/>
    <property type="match status" value="1"/>
</dbReference>